<accession>A0AAV8VJF5</accession>
<comment type="caution">
    <text evidence="1">The sequence shown here is derived from an EMBL/GenBank/DDBJ whole genome shotgun (WGS) entry which is preliminary data.</text>
</comment>
<evidence type="ECO:0000313" key="2">
    <source>
        <dbReference type="Proteomes" id="UP001159042"/>
    </source>
</evidence>
<reference evidence="1 2" key="1">
    <citation type="journal article" date="2023" name="Insect Mol. Biol.">
        <title>Genome sequencing provides insights into the evolution of gene families encoding plant cell wall-degrading enzymes in longhorned beetles.</title>
        <authorList>
            <person name="Shin N.R."/>
            <person name="Okamura Y."/>
            <person name="Kirsch R."/>
            <person name="Pauchet Y."/>
        </authorList>
    </citation>
    <scope>NUCLEOTIDE SEQUENCE [LARGE SCALE GENOMIC DNA]</scope>
    <source>
        <strain evidence="1">EAD_L_NR</strain>
    </source>
</reference>
<proteinExistence type="predicted"/>
<gene>
    <name evidence="1" type="ORF">NQ315_011296</name>
</gene>
<evidence type="ECO:0000313" key="1">
    <source>
        <dbReference type="EMBL" id="KAJ8914309.1"/>
    </source>
</evidence>
<protein>
    <submittedName>
        <fullName evidence="1">Uncharacterized protein</fullName>
    </submittedName>
</protein>
<sequence>MCHAPNYFVKVFKAIKKLQLLLGRLKRRKLELFTANIILKPEEATELDNQQREELNGVLLKYQDIFKEEGPPTPYAEHRIDTKEHPAIASAPYRMNTSRQVILKEKLDNMKNIFQQNRSDIY</sequence>
<name>A0AAV8VJF5_9CUCU</name>
<organism evidence="1 2">
    <name type="scientific">Exocentrus adspersus</name>
    <dbReference type="NCBI Taxonomy" id="1586481"/>
    <lineage>
        <taxon>Eukaryota</taxon>
        <taxon>Metazoa</taxon>
        <taxon>Ecdysozoa</taxon>
        <taxon>Arthropoda</taxon>
        <taxon>Hexapoda</taxon>
        <taxon>Insecta</taxon>
        <taxon>Pterygota</taxon>
        <taxon>Neoptera</taxon>
        <taxon>Endopterygota</taxon>
        <taxon>Coleoptera</taxon>
        <taxon>Polyphaga</taxon>
        <taxon>Cucujiformia</taxon>
        <taxon>Chrysomeloidea</taxon>
        <taxon>Cerambycidae</taxon>
        <taxon>Lamiinae</taxon>
        <taxon>Acanthocinini</taxon>
        <taxon>Exocentrus</taxon>
    </lineage>
</organism>
<dbReference type="Proteomes" id="UP001159042">
    <property type="component" value="Unassembled WGS sequence"/>
</dbReference>
<dbReference type="EMBL" id="JANEYG010000074">
    <property type="protein sequence ID" value="KAJ8914309.1"/>
    <property type="molecule type" value="Genomic_DNA"/>
</dbReference>
<dbReference type="AlphaFoldDB" id="A0AAV8VJF5"/>
<keyword evidence="2" id="KW-1185">Reference proteome</keyword>